<dbReference type="PANTHER" id="PTHR43133:SF62">
    <property type="entry name" value="RNA POLYMERASE SIGMA FACTOR SIGZ"/>
    <property type="match status" value="1"/>
</dbReference>
<keyword evidence="4" id="KW-0804">Transcription</keyword>
<evidence type="ECO:0000259" key="6">
    <source>
        <dbReference type="Pfam" id="PF04542"/>
    </source>
</evidence>
<evidence type="ECO:0000256" key="4">
    <source>
        <dbReference type="ARBA" id="ARBA00023163"/>
    </source>
</evidence>
<dbReference type="Gene3D" id="1.10.10.10">
    <property type="entry name" value="Winged helix-like DNA-binding domain superfamily/Winged helix DNA-binding domain"/>
    <property type="match status" value="1"/>
</dbReference>
<dbReference type="GO" id="GO:0016987">
    <property type="term" value="F:sigma factor activity"/>
    <property type="evidence" value="ECO:0007669"/>
    <property type="project" value="UniProtKB-KW"/>
</dbReference>
<dbReference type="Gene3D" id="1.10.1740.10">
    <property type="match status" value="1"/>
</dbReference>
<dbReference type="SUPFAM" id="SSF88659">
    <property type="entry name" value="Sigma3 and sigma4 domains of RNA polymerase sigma factors"/>
    <property type="match status" value="1"/>
</dbReference>
<dbReference type="RefSeq" id="WP_068694017.1">
    <property type="nucleotide sequence ID" value="NZ_CP014167.1"/>
</dbReference>
<dbReference type="SUPFAM" id="SSF88946">
    <property type="entry name" value="Sigma2 domain of RNA polymerase sigma factors"/>
    <property type="match status" value="1"/>
</dbReference>
<evidence type="ECO:0000256" key="3">
    <source>
        <dbReference type="ARBA" id="ARBA00023082"/>
    </source>
</evidence>
<accession>A0A1B1MWL5</accession>
<dbReference type="NCBIfam" id="TIGR02937">
    <property type="entry name" value="sigma70-ECF"/>
    <property type="match status" value="1"/>
</dbReference>
<dbReference type="EMBL" id="CP014167">
    <property type="protein sequence ID" value="ANS73558.1"/>
    <property type="molecule type" value="Genomic_DNA"/>
</dbReference>
<dbReference type="InterPro" id="IPR007627">
    <property type="entry name" value="RNA_pol_sigma70_r2"/>
</dbReference>
<keyword evidence="2" id="KW-0805">Transcription regulation</keyword>
<evidence type="ECO:0000256" key="5">
    <source>
        <dbReference type="SAM" id="MobiDB-lite"/>
    </source>
</evidence>
<dbReference type="STRING" id="1462996.AWM70_02340"/>
<proteinExistence type="inferred from homology"/>
<name>A0A1B1MWL5_9BACL</name>
<feature type="region of interest" description="Disordered" evidence="5">
    <location>
        <begin position="183"/>
        <end position="203"/>
    </location>
</feature>
<dbReference type="PANTHER" id="PTHR43133">
    <property type="entry name" value="RNA POLYMERASE ECF-TYPE SIGMA FACTO"/>
    <property type="match status" value="1"/>
</dbReference>
<dbReference type="InterPro" id="IPR014284">
    <property type="entry name" value="RNA_pol_sigma-70_dom"/>
</dbReference>
<evidence type="ECO:0000256" key="1">
    <source>
        <dbReference type="ARBA" id="ARBA00010641"/>
    </source>
</evidence>
<dbReference type="InterPro" id="IPR039425">
    <property type="entry name" value="RNA_pol_sigma-70-like"/>
</dbReference>
<organism evidence="7 8">
    <name type="scientific">Paenibacillus yonginensis</name>
    <dbReference type="NCBI Taxonomy" id="1462996"/>
    <lineage>
        <taxon>Bacteria</taxon>
        <taxon>Bacillati</taxon>
        <taxon>Bacillota</taxon>
        <taxon>Bacilli</taxon>
        <taxon>Bacillales</taxon>
        <taxon>Paenibacillaceae</taxon>
        <taxon>Paenibacillus</taxon>
    </lineage>
</organism>
<evidence type="ECO:0000256" key="2">
    <source>
        <dbReference type="ARBA" id="ARBA00023015"/>
    </source>
</evidence>
<dbReference type="AlphaFoldDB" id="A0A1B1MWL5"/>
<protein>
    <submittedName>
        <fullName evidence="7">RNA polymerase subunit sigma-24</fullName>
    </submittedName>
</protein>
<dbReference type="OrthoDB" id="9784272at2"/>
<evidence type="ECO:0000313" key="7">
    <source>
        <dbReference type="EMBL" id="ANS73558.1"/>
    </source>
</evidence>
<dbReference type="InterPro" id="IPR013325">
    <property type="entry name" value="RNA_pol_sigma_r2"/>
</dbReference>
<comment type="similarity">
    <text evidence="1">Belongs to the sigma-70 factor family. ECF subfamily.</text>
</comment>
<dbReference type="Proteomes" id="UP000092573">
    <property type="component" value="Chromosome"/>
</dbReference>
<dbReference type="Pfam" id="PF04542">
    <property type="entry name" value="Sigma70_r2"/>
    <property type="match status" value="1"/>
</dbReference>
<evidence type="ECO:0000313" key="8">
    <source>
        <dbReference type="Proteomes" id="UP000092573"/>
    </source>
</evidence>
<dbReference type="InterPro" id="IPR013324">
    <property type="entry name" value="RNA_pol_sigma_r3/r4-like"/>
</dbReference>
<dbReference type="InterPro" id="IPR036388">
    <property type="entry name" value="WH-like_DNA-bd_sf"/>
</dbReference>
<dbReference type="KEGG" id="pyg:AWM70_02340"/>
<sequence length="203" mass="22890">MDLQNEEMAGLLREMCSGSVKAFDAFYAHYAPFVLQVALRLAGDRMEAEDICHEVFLEVLRKGGAYDKGRGSIRAWLAVLTRSRSIDRLRRKSRLQYPGDEALEAEAGGVSGSGEDEALSRLEREALQTAIYALPEPQKKAIMGSYYSLQTQREMSEAWNVPIGTVKSWVRYGLGNLRRQMEKQGWGDQLEGGSRHERTDRSQ</sequence>
<keyword evidence="3" id="KW-0731">Sigma factor</keyword>
<feature type="compositionally biased region" description="Basic and acidic residues" evidence="5">
    <location>
        <begin position="193"/>
        <end position="203"/>
    </location>
</feature>
<dbReference type="GO" id="GO:0006352">
    <property type="term" value="P:DNA-templated transcription initiation"/>
    <property type="evidence" value="ECO:0007669"/>
    <property type="project" value="InterPro"/>
</dbReference>
<gene>
    <name evidence="7" type="ORF">AWM70_02340</name>
</gene>
<keyword evidence="8" id="KW-1185">Reference proteome</keyword>
<feature type="domain" description="RNA polymerase sigma-70 region 2" evidence="6">
    <location>
        <begin position="26"/>
        <end position="94"/>
    </location>
</feature>
<reference evidence="7 8" key="1">
    <citation type="submission" date="2016-01" db="EMBL/GenBank/DDBJ databases">
        <title>Complete Genome Sequence of Paenibacillus yonginensis DCY84, a novel Plant Growth-Promoting Bacteria with Elicitation of Induced Systemic Resistance.</title>
        <authorList>
            <person name="Kim Y.J."/>
            <person name="Yang D.C."/>
            <person name="Sukweenadhi J."/>
        </authorList>
    </citation>
    <scope>NUCLEOTIDE SEQUENCE [LARGE SCALE GENOMIC DNA]</scope>
    <source>
        <strain evidence="7 8">DCY84</strain>
    </source>
</reference>